<keyword evidence="1" id="KW-0175">Coiled coil</keyword>
<dbReference type="EMBL" id="JASCZI010090917">
    <property type="protein sequence ID" value="MED6147781.1"/>
    <property type="molecule type" value="Genomic_DNA"/>
</dbReference>
<evidence type="ECO:0000256" key="1">
    <source>
        <dbReference type="SAM" id="Coils"/>
    </source>
</evidence>
<evidence type="ECO:0000313" key="3">
    <source>
        <dbReference type="EMBL" id="MED6147781.1"/>
    </source>
</evidence>
<gene>
    <name evidence="3" type="ORF">PIB30_046892</name>
</gene>
<sequence>MKEIFCIKRTYKRSRKSAPPTLISQGITDLPPVSEEEVWFKTVGGRKRGRIYGVGRVSAHSTPSLMDGETTDEISTASEPDLREQITRLNRELTRQFELVEEERTKYPELEAHYQAEHEEWKQTHQRQQQEIKRLDSNMFEMKSSMGQMWAFM</sequence>
<comment type="caution">
    <text evidence="3">The sequence shown here is derived from an EMBL/GenBank/DDBJ whole genome shotgun (WGS) entry which is preliminary data.</text>
</comment>
<feature type="coiled-coil region" evidence="1">
    <location>
        <begin position="83"/>
        <end position="138"/>
    </location>
</feature>
<keyword evidence="4" id="KW-1185">Reference proteome</keyword>
<name>A0ABU6TGB8_9FABA</name>
<evidence type="ECO:0000256" key="2">
    <source>
        <dbReference type="SAM" id="MobiDB-lite"/>
    </source>
</evidence>
<feature type="region of interest" description="Disordered" evidence="2">
    <location>
        <begin position="59"/>
        <end position="79"/>
    </location>
</feature>
<reference evidence="3 4" key="1">
    <citation type="journal article" date="2023" name="Plants (Basel)">
        <title>Bridging the Gap: Combining Genomics and Transcriptomics Approaches to Understand Stylosanthes scabra, an Orphan Legume from the Brazilian Caatinga.</title>
        <authorList>
            <person name="Ferreira-Neto J.R.C."/>
            <person name="da Silva M.D."/>
            <person name="Binneck E."/>
            <person name="de Melo N.F."/>
            <person name="da Silva R.H."/>
            <person name="de Melo A.L.T.M."/>
            <person name="Pandolfi V."/>
            <person name="Bustamante F.O."/>
            <person name="Brasileiro-Vidal A.C."/>
            <person name="Benko-Iseppon A.M."/>
        </authorList>
    </citation>
    <scope>NUCLEOTIDE SEQUENCE [LARGE SCALE GENOMIC DNA]</scope>
    <source>
        <tissue evidence="3">Leaves</tissue>
    </source>
</reference>
<proteinExistence type="predicted"/>
<accession>A0ABU6TGB8</accession>
<evidence type="ECO:0000313" key="4">
    <source>
        <dbReference type="Proteomes" id="UP001341840"/>
    </source>
</evidence>
<dbReference type="Proteomes" id="UP001341840">
    <property type="component" value="Unassembled WGS sequence"/>
</dbReference>
<organism evidence="3 4">
    <name type="scientific">Stylosanthes scabra</name>
    <dbReference type="NCBI Taxonomy" id="79078"/>
    <lineage>
        <taxon>Eukaryota</taxon>
        <taxon>Viridiplantae</taxon>
        <taxon>Streptophyta</taxon>
        <taxon>Embryophyta</taxon>
        <taxon>Tracheophyta</taxon>
        <taxon>Spermatophyta</taxon>
        <taxon>Magnoliopsida</taxon>
        <taxon>eudicotyledons</taxon>
        <taxon>Gunneridae</taxon>
        <taxon>Pentapetalae</taxon>
        <taxon>rosids</taxon>
        <taxon>fabids</taxon>
        <taxon>Fabales</taxon>
        <taxon>Fabaceae</taxon>
        <taxon>Papilionoideae</taxon>
        <taxon>50 kb inversion clade</taxon>
        <taxon>dalbergioids sensu lato</taxon>
        <taxon>Dalbergieae</taxon>
        <taxon>Pterocarpus clade</taxon>
        <taxon>Stylosanthes</taxon>
    </lineage>
</organism>
<protein>
    <submittedName>
        <fullName evidence="3">Uncharacterized protein</fullName>
    </submittedName>
</protein>